<organism evidence="1 2">
    <name type="scientific">Trypanosoma equiperdum</name>
    <dbReference type="NCBI Taxonomy" id="5694"/>
    <lineage>
        <taxon>Eukaryota</taxon>
        <taxon>Discoba</taxon>
        <taxon>Euglenozoa</taxon>
        <taxon>Kinetoplastea</taxon>
        <taxon>Metakinetoplastina</taxon>
        <taxon>Trypanosomatida</taxon>
        <taxon>Trypanosomatidae</taxon>
        <taxon>Trypanosoma</taxon>
    </lineage>
</organism>
<protein>
    <submittedName>
        <fullName evidence="1">Uncharacterized protein</fullName>
    </submittedName>
</protein>
<accession>A0A1G4I9M2</accession>
<dbReference type="RefSeq" id="XP_067079711.1">
    <property type="nucleotide sequence ID" value="XM_067223610.1"/>
</dbReference>
<gene>
    <name evidence="1" type="ORF">TEOVI_000534900</name>
</gene>
<dbReference type="AlphaFoldDB" id="A0A1G4I9M2"/>
<dbReference type="Proteomes" id="UP000195570">
    <property type="component" value="Unassembled WGS sequence"/>
</dbReference>
<comment type="caution">
    <text evidence="1">The sequence shown here is derived from an EMBL/GenBank/DDBJ whole genome shotgun (WGS) entry which is preliminary data.</text>
</comment>
<proteinExistence type="predicted"/>
<dbReference type="EMBL" id="CZPT02001007">
    <property type="protein sequence ID" value="SCU68570.1"/>
    <property type="molecule type" value="Genomic_DNA"/>
</dbReference>
<reference evidence="1" key="1">
    <citation type="submission" date="2016-09" db="EMBL/GenBank/DDBJ databases">
        <authorList>
            <person name="Hebert L."/>
            <person name="Moumen B."/>
        </authorList>
    </citation>
    <scope>NUCLEOTIDE SEQUENCE [LARGE SCALE GENOMIC DNA]</scope>
    <source>
        <strain evidence="1">OVI</strain>
    </source>
</reference>
<name>A0A1G4I9M2_TRYEQ</name>
<dbReference type="GeneID" id="92379289"/>
<sequence length="279" mass="30902">MGPSEYDELENIVERCSARGPNTCGWKITMTEDIHDEPDRLNGYPFADHNGIGVRLSYTKGSITVRANVSSNPKTTWCDLLPTLKWRRDAHGAQHTFFLHMAATPRFTYTLRHPEFFITSDTNLVDGFVSRCTATTRISPKNQVGVSFTYDPSRSGLKDYTFLFAREACAAVLGGDVVAKYNATRGIGLHLRVPTNAYTSAVVLAEKQRFIVGAEARSSCGAQMLMNINLVDQRAEVALSRFFGPVWQVALNYSAVLNKPTTGYISTVSPRFGIVFTGR</sequence>
<evidence type="ECO:0000313" key="2">
    <source>
        <dbReference type="Proteomes" id="UP000195570"/>
    </source>
</evidence>
<evidence type="ECO:0000313" key="1">
    <source>
        <dbReference type="EMBL" id="SCU68570.1"/>
    </source>
</evidence>
<keyword evidence="2" id="KW-1185">Reference proteome</keyword>
<dbReference type="VEuPathDB" id="TriTrypDB:TEOVI_000534900"/>